<keyword evidence="5" id="KW-1185">Reference proteome</keyword>
<dbReference type="Pfam" id="PF24681">
    <property type="entry name" value="Kelch_KLHDC2_KLHL20_DRC7"/>
    <property type="match status" value="1"/>
</dbReference>
<evidence type="ECO:0000313" key="5">
    <source>
        <dbReference type="Proteomes" id="UP000054408"/>
    </source>
</evidence>
<dbReference type="AlphaFoldDB" id="A0A0L0DBM8"/>
<dbReference type="GO" id="GO:0005794">
    <property type="term" value="C:Golgi apparatus"/>
    <property type="evidence" value="ECO:0007669"/>
    <property type="project" value="TreeGrafter"/>
</dbReference>
<dbReference type="InterPro" id="IPR051568">
    <property type="entry name" value="LZTR1/Attractin"/>
</dbReference>
<evidence type="ECO:0000313" key="4">
    <source>
        <dbReference type="EMBL" id="KNC48703.1"/>
    </source>
</evidence>
<dbReference type="GeneID" id="25560288"/>
<dbReference type="InterPro" id="IPR000210">
    <property type="entry name" value="BTB/POZ_dom"/>
</dbReference>
<dbReference type="InterPro" id="IPR015915">
    <property type="entry name" value="Kelch-typ_b-propeller"/>
</dbReference>
<dbReference type="STRING" id="461836.A0A0L0DBM8"/>
<dbReference type="CDD" id="cd18186">
    <property type="entry name" value="BTB_POZ_ZBTB_KLHL-like"/>
    <property type="match status" value="1"/>
</dbReference>
<keyword evidence="2" id="KW-0677">Repeat</keyword>
<dbReference type="EMBL" id="GL349434">
    <property type="protein sequence ID" value="KNC48703.1"/>
    <property type="molecule type" value="Genomic_DNA"/>
</dbReference>
<dbReference type="Pfam" id="PF00651">
    <property type="entry name" value="BTB"/>
    <property type="match status" value="1"/>
</dbReference>
<reference evidence="4 5" key="1">
    <citation type="submission" date="2010-05" db="EMBL/GenBank/DDBJ databases">
        <title>The Genome Sequence of Thecamonas trahens ATCC 50062.</title>
        <authorList>
            <consortium name="The Broad Institute Genome Sequencing Platform"/>
            <person name="Russ C."/>
            <person name="Cuomo C."/>
            <person name="Shea T."/>
            <person name="Young S.K."/>
            <person name="Zeng Q."/>
            <person name="Koehrsen M."/>
            <person name="Haas B."/>
            <person name="Borodovsky M."/>
            <person name="Guigo R."/>
            <person name="Alvarado L."/>
            <person name="Berlin A."/>
            <person name="Bochicchio J."/>
            <person name="Borenstein D."/>
            <person name="Chapman S."/>
            <person name="Chen Z."/>
            <person name="Freedman E."/>
            <person name="Gellesch M."/>
            <person name="Goldberg J."/>
            <person name="Griggs A."/>
            <person name="Gujja S."/>
            <person name="Heilman E."/>
            <person name="Heiman D."/>
            <person name="Hepburn T."/>
            <person name="Howarth C."/>
            <person name="Jen D."/>
            <person name="Larson L."/>
            <person name="Mehta T."/>
            <person name="Park D."/>
            <person name="Pearson M."/>
            <person name="Roberts A."/>
            <person name="Saif S."/>
            <person name="Shenoy N."/>
            <person name="Sisk P."/>
            <person name="Stolte C."/>
            <person name="Sykes S."/>
            <person name="Thomson T."/>
            <person name="Walk T."/>
            <person name="White J."/>
            <person name="Yandava C."/>
            <person name="Burger G."/>
            <person name="Gray M.W."/>
            <person name="Holland P.W.H."/>
            <person name="King N."/>
            <person name="Lang F.B.F."/>
            <person name="Roger A.J."/>
            <person name="Ruiz-Trillo I."/>
            <person name="Lander E."/>
            <person name="Nusbaum C."/>
        </authorList>
    </citation>
    <scope>NUCLEOTIDE SEQUENCE [LARGE SCALE GENOMIC DNA]</scope>
    <source>
        <strain evidence="4 5">ATCC 50062</strain>
    </source>
</reference>
<dbReference type="OrthoDB" id="10250130at2759"/>
<dbReference type="SUPFAM" id="SSF54695">
    <property type="entry name" value="POZ domain"/>
    <property type="match status" value="1"/>
</dbReference>
<name>A0A0L0DBM8_THETB</name>
<evidence type="ECO:0000256" key="1">
    <source>
        <dbReference type="ARBA" id="ARBA00022441"/>
    </source>
</evidence>
<dbReference type="Proteomes" id="UP000054408">
    <property type="component" value="Unassembled WGS sequence"/>
</dbReference>
<sequence>MVCVFGGDNSRAAEDYMEAEPDHKPSSRYFHTASYVADARVIIVFGGFAAGANLNDVYAFDVETREWIDASVEDDPIAGRPDSRSGHAATVVGGNAVVVFGGFSGTTRLADTWRLAVARTEGPGSDVRLVWKKLLDNGGGSGPPPTCNTDVAYDPESDVVYLFSGHAGVASSATLYALDGASRDAPAWRRVATCGMEVERRTGHTLHWYNGAVYVFGGESSAQLCATLLRCDVAEGRWEVVDTTPVNSRCFHAADVDSSTGTLLAMGGTMVDGLDQGLVRVHLPPLPHKLSLADDLDTAFAALAPEARNETPFGVPMALSGGVTPASASGWPARCSLVGTILAEYIAVGASKTLHADDGRVSVIDAARVYSSALDAGLDAFANHVAVTCLLDPPGAWDELLASSELGSLGPTALAGLMRAHASRPPVFGQQALRIDRMRQQLEHAAETGDYDLVANDGTRIRVHTFVLCARSPMCAALIGGAGLLMAEGASDDWQVRLGEAAEPLTATALQALVEFIYTGSVDLVLADATVAASLVQAHAYLGFRSEVLPSAVQASMDGIGSGLSALVAAIDAAKRAGGPQIVDGLLAQIAAVVTGSADPRSLRPELERLDAEELVSLVYAVADMADGNTDE</sequence>
<dbReference type="PANTHER" id="PTHR46376:SF1">
    <property type="entry name" value="LEUCINE-ZIPPER-LIKE TRANSCRIPTIONAL REGULATOR 1"/>
    <property type="match status" value="1"/>
</dbReference>
<dbReference type="Gene3D" id="3.30.710.10">
    <property type="entry name" value="Potassium Channel Kv1.1, Chain A"/>
    <property type="match status" value="1"/>
</dbReference>
<protein>
    <recommendedName>
        <fullName evidence="3">BTB domain-containing protein</fullName>
    </recommendedName>
</protein>
<dbReference type="RefSeq" id="XP_013762759.1">
    <property type="nucleotide sequence ID" value="XM_013907305.1"/>
</dbReference>
<dbReference type="Gene3D" id="2.120.10.80">
    <property type="entry name" value="Kelch-type beta propeller"/>
    <property type="match status" value="2"/>
</dbReference>
<proteinExistence type="predicted"/>
<dbReference type="InterPro" id="IPR011333">
    <property type="entry name" value="SKP1/BTB/POZ_sf"/>
</dbReference>
<dbReference type="PANTHER" id="PTHR46376">
    <property type="entry name" value="LEUCINE-ZIPPER-LIKE TRANSCRIPTIONAL REGULATOR 1"/>
    <property type="match status" value="1"/>
</dbReference>
<evidence type="ECO:0000259" key="3">
    <source>
        <dbReference type="PROSITE" id="PS50097"/>
    </source>
</evidence>
<dbReference type="SUPFAM" id="SSF117281">
    <property type="entry name" value="Kelch motif"/>
    <property type="match status" value="1"/>
</dbReference>
<organism evidence="4 5">
    <name type="scientific">Thecamonas trahens ATCC 50062</name>
    <dbReference type="NCBI Taxonomy" id="461836"/>
    <lineage>
        <taxon>Eukaryota</taxon>
        <taxon>Apusozoa</taxon>
        <taxon>Apusomonadida</taxon>
        <taxon>Apusomonadidae</taxon>
        <taxon>Thecamonas</taxon>
    </lineage>
</organism>
<dbReference type="PROSITE" id="PS50097">
    <property type="entry name" value="BTB"/>
    <property type="match status" value="1"/>
</dbReference>
<keyword evidence="1" id="KW-0880">Kelch repeat</keyword>
<accession>A0A0L0DBM8</accession>
<gene>
    <name evidence="4" type="ORF">AMSG_00480</name>
</gene>
<evidence type="ECO:0000256" key="2">
    <source>
        <dbReference type="ARBA" id="ARBA00022737"/>
    </source>
</evidence>
<feature type="domain" description="BTB" evidence="3">
    <location>
        <begin position="449"/>
        <end position="526"/>
    </location>
</feature>